<reference evidence="2 3" key="1">
    <citation type="submission" date="2017-01" db="EMBL/GenBank/DDBJ databases">
        <authorList>
            <consortium name="Urmite Genomes"/>
        </authorList>
    </citation>
    <scope>NUCLEOTIDE SEQUENCE [LARGE SCALE GENOMIC DNA]</scope>
    <source>
        <strain evidence="2 3">AB57</strain>
    </source>
</reference>
<evidence type="ECO:0000259" key="1">
    <source>
        <dbReference type="Pfam" id="PF08980"/>
    </source>
</evidence>
<dbReference type="Proteomes" id="UP000240988">
    <property type="component" value="Unassembled WGS sequence"/>
</dbReference>
<dbReference type="RefSeq" id="WP_077088573.1">
    <property type="nucleotide sequence ID" value="NZ_LT721901.1"/>
</dbReference>
<organism evidence="2 3">
    <name type="scientific">Mycobacterium rhizamassiliense</name>
    <dbReference type="NCBI Taxonomy" id="1841860"/>
    <lineage>
        <taxon>Bacteria</taxon>
        <taxon>Bacillati</taxon>
        <taxon>Actinomycetota</taxon>
        <taxon>Actinomycetes</taxon>
        <taxon>Mycobacteriales</taxon>
        <taxon>Mycobacteriaceae</taxon>
        <taxon>Mycobacterium</taxon>
    </lineage>
</organism>
<dbReference type="Pfam" id="PF08980">
    <property type="entry name" value="DUF1883"/>
    <property type="match status" value="1"/>
</dbReference>
<evidence type="ECO:0000313" key="2">
    <source>
        <dbReference type="EMBL" id="SPM35779.1"/>
    </source>
</evidence>
<dbReference type="Gene3D" id="4.10.1210.10">
    <property type="entry name" value="Atu1913-like"/>
    <property type="match status" value="1"/>
</dbReference>
<protein>
    <submittedName>
        <fullName evidence="2">Molecular chaperone Tir</fullName>
    </submittedName>
</protein>
<dbReference type="EMBL" id="FUFA01000004">
    <property type="protein sequence ID" value="SPM35779.1"/>
    <property type="molecule type" value="Genomic_DNA"/>
</dbReference>
<dbReference type="OrthoDB" id="7285215at2"/>
<dbReference type="SUPFAM" id="SSF141099">
    <property type="entry name" value="Atu1913-like"/>
    <property type="match status" value="1"/>
</dbReference>
<proteinExistence type="predicted"/>
<dbReference type="InterPro" id="IPR036488">
    <property type="entry name" value="DUF1883-like_sf"/>
</dbReference>
<dbReference type="InterPro" id="IPR015073">
    <property type="entry name" value="DUF1883"/>
</dbReference>
<sequence length="93" mass="10267">MEHLKFDLGQQPAGATVEVTLGLAANVKLMCHTDYRRYEAGRDYHCYGGYYDRSPALLTIPSLDNWYIAVDLGGHAGEVRASVRVIPPVSRTA</sequence>
<feature type="domain" description="DUF1883" evidence="1">
    <location>
        <begin position="3"/>
        <end position="87"/>
    </location>
</feature>
<keyword evidence="3" id="KW-1185">Reference proteome</keyword>
<evidence type="ECO:0000313" key="3">
    <source>
        <dbReference type="Proteomes" id="UP000240988"/>
    </source>
</evidence>
<dbReference type="AlphaFoldDB" id="A0A2U3NW86"/>
<accession>A0A2U3NW86</accession>
<gene>
    <name evidence="2" type="ORF">MRAB57_3609</name>
</gene>
<name>A0A2U3NW86_9MYCO</name>